<gene>
    <name evidence="2" type="ORF">PXEA_LOCUS31366</name>
</gene>
<feature type="compositionally biased region" description="Acidic residues" evidence="1">
    <location>
        <begin position="247"/>
        <end position="259"/>
    </location>
</feature>
<reference evidence="2" key="1">
    <citation type="submission" date="2018-11" db="EMBL/GenBank/DDBJ databases">
        <authorList>
            <consortium name="Pathogen Informatics"/>
        </authorList>
    </citation>
    <scope>NUCLEOTIDE SEQUENCE</scope>
</reference>
<comment type="caution">
    <text evidence="2">The sequence shown here is derived from an EMBL/GenBank/DDBJ whole genome shotgun (WGS) entry which is preliminary data.</text>
</comment>
<proteinExistence type="predicted"/>
<name>A0A3S5BSP9_9PLAT</name>
<feature type="compositionally biased region" description="Polar residues" evidence="1">
    <location>
        <begin position="288"/>
        <end position="300"/>
    </location>
</feature>
<feature type="region of interest" description="Disordered" evidence="1">
    <location>
        <begin position="281"/>
        <end position="346"/>
    </location>
</feature>
<dbReference type="Proteomes" id="UP000784294">
    <property type="component" value="Unassembled WGS sequence"/>
</dbReference>
<keyword evidence="3" id="KW-1185">Reference proteome</keyword>
<organism evidence="2 3">
    <name type="scientific">Protopolystoma xenopodis</name>
    <dbReference type="NCBI Taxonomy" id="117903"/>
    <lineage>
        <taxon>Eukaryota</taxon>
        <taxon>Metazoa</taxon>
        <taxon>Spiralia</taxon>
        <taxon>Lophotrochozoa</taxon>
        <taxon>Platyhelminthes</taxon>
        <taxon>Monogenea</taxon>
        <taxon>Polyopisthocotylea</taxon>
        <taxon>Polystomatidea</taxon>
        <taxon>Polystomatidae</taxon>
        <taxon>Protopolystoma</taxon>
    </lineage>
</organism>
<dbReference type="EMBL" id="CAAALY010256382">
    <property type="protein sequence ID" value="VEL37926.1"/>
    <property type="molecule type" value="Genomic_DNA"/>
</dbReference>
<dbReference type="OrthoDB" id="6286491at2759"/>
<evidence type="ECO:0000313" key="3">
    <source>
        <dbReference type="Proteomes" id="UP000784294"/>
    </source>
</evidence>
<dbReference type="AlphaFoldDB" id="A0A3S5BSP9"/>
<evidence type="ECO:0000256" key="1">
    <source>
        <dbReference type="SAM" id="MobiDB-lite"/>
    </source>
</evidence>
<accession>A0A3S5BSP9</accession>
<evidence type="ECO:0000313" key="2">
    <source>
        <dbReference type="EMBL" id="VEL37926.1"/>
    </source>
</evidence>
<sequence>MPPHARPLLKIFVQRTDPKWIHSTIEKIAKSPLHLKNLIRILSNFVLSERHPVWTRHALFWLTNVRKLKPELLRAPELDYALRKISHYATEVTGLHSAFITSAARGQAILSWAQSVALINSDNGNRQFGALHKSGYIYTDDSDQEFGDVELKWRTRHLNYLRRLQRQSIIFGEKVLSTKSIKAQKAENTPKVPGLSEENIDAECNSSSLEDTSAIESTPEYLGDDQEEEECISDYGGDFSEVASLDIPEDTDGSIDDGFVDVNGSDSLDANVTDARLALGSQERNGEDCNQGSWNDQSYLSESDESSSSTINRMKPLKKRPRQEASVSTDEEDENNDIKSDTNDDEIDDLDLLMWTKFSDEEEECEEKLKAQGKVKSLMAAA</sequence>
<protein>
    <submittedName>
        <fullName evidence="2">Uncharacterized protein</fullName>
    </submittedName>
</protein>
<feature type="region of interest" description="Disordered" evidence="1">
    <location>
        <begin position="244"/>
        <end position="267"/>
    </location>
</feature>